<keyword evidence="3" id="KW-1185">Reference proteome</keyword>
<proteinExistence type="predicted"/>
<sequence>MNRLPCSDHQRVPDRHHDSEHHSPKQSSLMCTTTMLGAPPCLSPTTACPSIHLSRSIASATKPIREPSQHPSPSANASAPPSVMALWSYGPAYLPSPRSNKMRWSPDPQHQQCAPQHIVHPEPPSLRLRFLYARYLK</sequence>
<feature type="compositionally biased region" description="Low complexity" evidence="1">
    <location>
        <begin position="69"/>
        <end position="80"/>
    </location>
</feature>
<dbReference type="EMBL" id="ML995822">
    <property type="protein sequence ID" value="KAF2770982.1"/>
    <property type="molecule type" value="Genomic_DNA"/>
</dbReference>
<feature type="compositionally biased region" description="Basic and acidic residues" evidence="1">
    <location>
        <begin position="1"/>
        <end position="23"/>
    </location>
</feature>
<evidence type="ECO:0000313" key="3">
    <source>
        <dbReference type="Proteomes" id="UP000799436"/>
    </source>
</evidence>
<accession>A0A6G1LEF9</accession>
<dbReference type="Proteomes" id="UP000799436">
    <property type="component" value="Unassembled WGS sequence"/>
</dbReference>
<feature type="region of interest" description="Disordered" evidence="1">
    <location>
        <begin position="1"/>
        <end position="35"/>
    </location>
</feature>
<reference evidence="2" key="1">
    <citation type="journal article" date="2020" name="Stud. Mycol.">
        <title>101 Dothideomycetes genomes: a test case for predicting lifestyles and emergence of pathogens.</title>
        <authorList>
            <person name="Haridas S."/>
            <person name="Albert R."/>
            <person name="Binder M."/>
            <person name="Bloem J."/>
            <person name="Labutti K."/>
            <person name="Salamov A."/>
            <person name="Andreopoulos B."/>
            <person name="Baker S."/>
            <person name="Barry K."/>
            <person name="Bills G."/>
            <person name="Bluhm B."/>
            <person name="Cannon C."/>
            <person name="Castanera R."/>
            <person name="Culley D."/>
            <person name="Daum C."/>
            <person name="Ezra D."/>
            <person name="Gonzalez J."/>
            <person name="Henrissat B."/>
            <person name="Kuo A."/>
            <person name="Liang C."/>
            <person name="Lipzen A."/>
            <person name="Lutzoni F."/>
            <person name="Magnuson J."/>
            <person name="Mondo S."/>
            <person name="Nolan M."/>
            <person name="Ohm R."/>
            <person name="Pangilinan J."/>
            <person name="Park H.-J."/>
            <person name="Ramirez L."/>
            <person name="Alfaro M."/>
            <person name="Sun H."/>
            <person name="Tritt A."/>
            <person name="Yoshinaga Y."/>
            <person name="Zwiers L.-H."/>
            <person name="Turgeon B."/>
            <person name="Goodwin S."/>
            <person name="Spatafora J."/>
            <person name="Crous P."/>
            <person name="Grigoriev I."/>
        </authorList>
    </citation>
    <scope>NUCLEOTIDE SEQUENCE</scope>
    <source>
        <strain evidence="2">CBS 116005</strain>
    </source>
</reference>
<feature type="region of interest" description="Disordered" evidence="1">
    <location>
        <begin position="59"/>
        <end position="80"/>
    </location>
</feature>
<feature type="region of interest" description="Disordered" evidence="1">
    <location>
        <begin position="100"/>
        <end position="119"/>
    </location>
</feature>
<evidence type="ECO:0000256" key="1">
    <source>
        <dbReference type="SAM" id="MobiDB-lite"/>
    </source>
</evidence>
<dbReference type="AlphaFoldDB" id="A0A6G1LEF9"/>
<protein>
    <submittedName>
        <fullName evidence="2">Uncharacterized protein</fullName>
    </submittedName>
</protein>
<feature type="compositionally biased region" description="Polar residues" evidence="1">
    <location>
        <begin position="25"/>
        <end position="35"/>
    </location>
</feature>
<name>A0A6G1LEF9_9PEZI</name>
<gene>
    <name evidence="2" type="ORF">EJ03DRAFT_51751</name>
</gene>
<organism evidence="2 3">
    <name type="scientific">Teratosphaeria nubilosa</name>
    <dbReference type="NCBI Taxonomy" id="161662"/>
    <lineage>
        <taxon>Eukaryota</taxon>
        <taxon>Fungi</taxon>
        <taxon>Dikarya</taxon>
        <taxon>Ascomycota</taxon>
        <taxon>Pezizomycotina</taxon>
        <taxon>Dothideomycetes</taxon>
        <taxon>Dothideomycetidae</taxon>
        <taxon>Mycosphaerellales</taxon>
        <taxon>Teratosphaeriaceae</taxon>
        <taxon>Teratosphaeria</taxon>
    </lineage>
</organism>
<evidence type="ECO:0000313" key="2">
    <source>
        <dbReference type="EMBL" id="KAF2770982.1"/>
    </source>
</evidence>